<evidence type="ECO:0000256" key="1">
    <source>
        <dbReference type="SAM" id="MobiDB-lite"/>
    </source>
</evidence>
<evidence type="ECO:0008006" key="4">
    <source>
        <dbReference type="Google" id="ProtNLM"/>
    </source>
</evidence>
<accession>A0A1H7S3J8</accession>
<dbReference type="Proteomes" id="UP000182719">
    <property type="component" value="Unassembled WGS sequence"/>
</dbReference>
<feature type="compositionally biased region" description="Low complexity" evidence="1">
    <location>
        <begin position="28"/>
        <end position="48"/>
    </location>
</feature>
<dbReference type="OrthoDB" id="5510202at2"/>
<sequence>MRRSLWVLWAALACSACKKEQPGPAPAPAQAGPASPGAAPAPDAQDPGTAGGEAGEVPNTYRVTPEKLGAYVGYQRQLLEAYAALTKELATVKSKPDTVGTLAEVNATMKYIEGKAVAEENARKAAGLSEEDVNGLADVVTAVISQRQMLQTLQFDEELKKLEAMQAKLSQEQQKELAPQIDAMRERVESLRQLTEVRRTYGDANVDTVLTREADLAKNYQDMMSTFGKR</sequence>
<feature type="region of interest" description="Disordered" evidence="1">
    <location>
        <begin position="19"/>
        <end position="60"/>
    </location>
</feature>
<organism evidence="2 3">
    <name type="scientific">Stigmatella aurantiaca</name>
    <dbReference type="NCBI Taxonomy" id="41"/>
    <lineage>
        <taxon>Bacteria</taxon>
        <taxon>Pseudomonadati</taxon>
        <taxon>Myxococcota</taxon>
        <taxon>Myxococcia</taxon>
        <taxon>Myxococcales</taxon>
        <taxon>Cystobacterineae</taxon>
        <taxon>Archangiaceae</taxon>
        <taxon>Stigmatella</taxon>
    </lineage>
</organism>
<gene>
    <name evidence="2" type="ORF">SAMN05444354_107302</name>
</gene>
<dbReference type="EMBL" id="FOAP01000007">
    <property type="protein sequence ID" value="SEL67172.1"/>
    <property type="molecule type" value="Genomic_DNA"/>
</dbReference>
<evidence type="ECO:0000313" key="3">
    <source>
        <dbReference type="Proteomes" id="UP000182719"/>
    </source>
</evidence>
<evidence type="ECO:0000313" key="2">
    <source>
        <dbReference type="EMBL" id="SEL67172.1"/>
    </source>
</evidence>
<dbReference type="RefSeq" id="WP_075007323.1">
    <property type="nucleotide sequence ID" value="NZ_FOAP01000007.1"/>
</dbReference>
<protein>
    <recommendedName>
        <fullName evidence="4">Lipoprotein</fullName>
    </recommendedName>
</protein>
<reference evidence="3" key="1">
    <citation type="submission" date="2016-10" db="EMBL/GenBank/DDBJ databases">
        <authorList>
            <person name="Varghese N."/>
            <person name="Submissions S."/>
        </authorList>
    </citation>
    <scope>NUCLEOTIDE SEQUENCE [LARGE SCALE GENOMIC DNA]</scope>
    <source>
        <strain evidence="3">DSM 17044</strain>
    </source>
</reference>
<proteinExistence type="predicted"/>
<name>A0A1H7S3J8_STIAU</name>
<keyword evidence="3" id="KW-1185">Reference proteome</keyword>
<dbReference type="AlphaFoldDB" id="A0A1H7S3J8"/>